<dbReference type="Pfam" id="PF13654">
    <property type="entry name" value="AAA_32"/>
    <property type="match status" value="1"/>
</dbReference>
<dbReference type="Pfam" id="PF20436">
    <property type="entry name" value="LonB_AAA-LID"/>
    <property type="match status" value="1"/>
</dbReference>
<evidence type="ECO:0000259" key="5">
    <source>
        <dbReference type="PROSITE" id="PS51786"/>
    </source>
</evidence>
<name>A0ABQ2YFS4_9GAMM</name>
<dbReference type="Proteomes" id="UP000653056">
    <property type="component" value="Unassembled WGS sequence"/>
</dbReference>
<evidence type="ECO:0000256" key="2">
    <source>
        <dbReference type="PROSITE-ProRule" id="PRU01122"/>
    </source>
</evidence>
<dbReference type="InterPro" id="IPR046844">
    <property type="entry name" value="Lon-like_helical"/>
</dbReference>
<dbReference type="EC" id="3.4.21.53" evidence="2"/>
<dbReference type="Gene3D" id="3.30.230.10">
    <property type="match status" value="1"/>
</dbReference>
<evidence type="ECO:0000256" key="4">
    <source>
        <dbReference type="SAM" id="MobiDB-lite"/>
    </source>
</evidence>
<dbReference type="InterPro" id="IPR027417">
    <property type="entry name" value="P-loop_NTPase"/>
</dbReference>
<sequence>MVKPLGIAQVYRECPDDTFSFTMTSELEPLELLTGHTRARDALSFGTAIRSDGFNLFVLGPPDHDKHALVGRFLAEQARSSPPPPDGCYLFNFEDPSTPRYLTLPPGKGWQLRVDIEQLVEELRSTIPSVFDSDEYQNRLHELKQAMSERQRDAIDAVRREAREHDILLLSTANGFTFVPAEGDGMMAPETFEKLAKDDRERIEGTVTILQRKLQQAIRQMPQLAKELRQQTQRLNEEMLQAAIDGPLEELEGRYADFPGVLTHLEAIREAVLQHVDAFLESHSEMSPEAVFSRFQVNLLVDNAGCDGAPVVYQDLPTHQHLVGRIEHHVHNGTLLTDFSLIRAGALHRANGGYLVLDARGLLRQPGAWETLKRVLRAGEIRTESLEQAYGLISTVTLEPEPVPLDVKVVLLGERLLYYMLCEQDPEFLELFKVQVDLEDSLPRDADGQMLYARVLATLVREASLRPLDPSGVGAMIERASRLVEDQRKLTAHHRVLLDLLLEADHWAGEGDAATIGRAHVEKAVAQQLWRAGRMRERSHELIQRGTVMIATHGEAIGQVNGLSVLQLGQYAFGQPNRITATARPGAGQVVDIEREARLGGRVHSKAVMILSRFLASRYAGEMPLSLSASLAFEQSYAGIEGDSASVAEVCALISAIVRVPLKQSLAVTGSINQHGEVQAVSGVNEKVEGFFQVCRDRGELDGQGVLLPAANVEHLMLGPDIRDAIAQDRFHVYVISHVDEALELLTECEPGQMEANGRYSEGSLNAKVVARLEHFRQRIKKVSSASETPKSNQHEEGNGNDA</sequence>
<comment type="caution">
    <text evidence="6">The sequence shown here is derived from an EMBL/GenBank/DDBJ whole genome shotgun (WGS) entry which is preliminary data.</text>
</comment>
<dbReference type="Pfam" id="PF20437">
    <property type="entry name" value="LonC_helical"/>
    <property type="match status" value="1"/>
</dbReference>
<feature type="compositionally biased region" description="Basic and acidic residues" evidence="4">
    <location>
        <begin position="793"/>
        <end position="803"/>
    </location>
</feature>
<dbReference type="InterPro" id="IPR041699">
    <property type="entry name" value="AAA_32"/>
</dbReference>
<dbReference type="RefSeq" id="WP_189465930.1">
    <property type="nucleotide sequence ID" value="NZ_BMXS01000002.1"/>
</dbReference>
<dbReference type="Pfam" id="PF05362">
    <property type="entry name" value="Lon_C"/>
    <property type="match status" value="1"/>
</dbReference>
<feature type="active site" evidence="2">
    <location>
        <position position="644"/>
    </location>
</feature>
<dbReference type="InterPro" id="IPR027065">
    <property type="entry name" value="Lon_Prtase"/>
</dbReference>
<keyword evidence="7" id="KW-1185">Reference proteome</keyword>
<evidence type="ECO:0000256" key="3">
    <source>
        <dbReference type="SAM" id="Coils"/>
    </source>
</evidence>
<feature type="active site" evidence="2">
    <location>
        <position position="687"/>
    </location>
</feature>
<feature type="domain" description="Lon proteolytic" evidence="5">
    <location>
        <begin position="554"/>
        <end position="749"/>
    </location>
</feature>
<evidence type="ECO:0000313" key="7">
    <source>
        <dbReference type="Proteomes" id="UP000653056"/>
    </source>
</evidence>
<keyword evidence="1 2" id="KW-0645">Protease</keyword>
<dbReference type="GO" id="GO:0006508">
    <property type="term" value="P:proteolysis"/>
    <property type="evidence" value="ECO:0007669"/>
    <property type="project" value="UniProtKB-KW"/>
</dbReference>
<dbReference type="GO" id="GO:0008233">
    <property type="term" value="F:peptidase activity"/>
    <property type="evidence" value="ECO:0007669"/>
    <property type="project" value="UniProtKB-KW"/>
</dbReference>
<dbReference type="PANTHER" id="PTHR10046">
    <property type="entry name" value="ATP DEPENDENT LON PROTEASE FAMILY MEMBER"/>
    <property type="match status" value="1"/>
</dbReference>
<dbReference type="InterPro" id="IPR008269">
    <property type="entry name" value="Lon_proteolytic"/>
</dbReference>
<gene>
    <name evidence="6" type="ORF">GCM10007160_05050</name>
</gene>
<feature type="region of interest" description="Disordered" evidence="4">
    <location>
        <begin position="781"/>
        <end position="803"/>
    </location>
</feature>
<comment type="similarity">
    <text evidence="2">Belongs to the peptidase S16 family.</text>
</comment>
<dbReference type="Gene3D" id="3.40.50.300">
    <property type="entry name" value="P-loop containing nucleotide triphosphate hydrolases"/>
    <property type="match status" value="2"/>
</dbReference>
<evidence type="ECO:0000256" key="1">
    <source>
        <dbReference type="ARBA" id="ARBA00022670"/>
    </source>
</evidence>
<dbReference type="EMBL" id="BMXS01000002">
    <property type="protein sequence ID" value="GGX80836.1"/>
    <property type="molecule type" value="Genomic_DNA"/>
</dbReference>
<proteinExistence type="inferred from homology"/>
<keyword evidence="2" id="KW-0378">Hydrolase</keyword>
<organism evidence="6 7">
    <name type="scientific">Litchfieldella qijiaojingensis</name>
    <dbReference type="NCBI Taxonomy" id="980347"/>
    <lineage>
        <taxon>Bacteria</taxon>
        <taxon>Pseudomonadati</taxon>
        <taxon>Pseudomonadota</taxon>
        <taxon>Gammaproteobacteria</taxon>
        <taxon>Oceanospirillales</taxon>
        <taxon>Halomonadaceae</taxon>
        <taxon>Litchfieldella</taxon>
    </lineage>
</organism>
<dbReference type="InterPro" id="IPR014721">
    <property type="entry name" value="Ribsml_uS5_D2-typ_fold_subgr"/>
</dbReference>
<dbReference type="InterPro" id="IPR020568">
    <property type="entry name" value="Ribosomal_Su5_D2-typ_SF"/>
</dbReference>
<dbReference type="PROSITE" id="PS51786">
    <property type="entry name" value="LON_PROTEOLYTIC"/>
    <property type="match status" value="1"/>
</dbReference>
<feature type="coiled-coil region" evidence="3">
    <location>
        <begin position="200"/>
        <end position="245"/>
    </location>
</feature>
<keyword evidence="3" id="KW-0175">Coiled coil</keyword>
<dbReference type="Gene3D" id="1.10.8.60">
    <property type="match status" value="1"/>
</dbReference>
<dbReference type="PRINTS" id="PR00830">
    <property type="entry name" value="ENDOLAPTASE"/>
</dbReference>
<protein>
    <recommendedName>
        <fullName evidence="2">endopeptidase La</fullName>
        <ecNumber evidence="2">3.4.21.53</ecNumber>
    </recommendedName>
</protein>
<reference evidence="7" key="1">
    <citation type="journal article" date="2019" name="Int. J. Syst. Evol. Microbiol.">
        <title>The Global Catalogue of Microorganisms (GCM) 10K type strain sequencing project: providing services to taxonomists for standard genome sequencing and annotation.</title>
        <authorList>
            <consortium name="The Broad Institute Genomics Platform"/>
            <consortium name="The Broad Institute Genome Sequencing Center for Infectious Disease"/>
            <person name="Wu L."/>
            <person name="Ma J."/>
        </authorList>
    </citation>
    <scope>NUCLEOTIDE SEQUENCE [LARGE SCALE GENOMIC DNA]</scope>
    <source>
        <strain evidence="7">KCTC 22228</strain>
    </source>
</reference>
<comment type="catalytic activity">
    <reaction evidence="2">
        <text>Hydrolysis of proteins in presence of ATP.</text>
        <dbReference type="EC" id="3.4.21.53"/>
    </reaction>
</comment>
<dbReference type="InterPro" id="IPR046843">
    <property type="entry name" value="LonB_AAA-LID"/>
</dbReference>
<dbReference type="SUPFAM" id="SSF54211">
    <property type="entry name" value="Ribosomal protein S5 domain 2-like"/>
    <property type="match status" value="1"/>
</dbReference>
<accession>A0ABQ2YFS4</accession>
<evidence type="ECO:0000313" key="6">
    <source>
        <dbReference type="EMBL" id="GGX80836.1"/>
    </source>
</evidence>
<keyword evidence="2" id="KW-0720">Serine protease</keyword>